<reference evidence="3 4" key="1">
    <citation type="submission" date="2020-07" db="EMBL/GenBank/DDBJ databases">
        <authorList>
            <person name="Feng X."/>
        </authorList>
    </citation>
    <scope>NUCLEOTIDE SEQUENCE [LARGE SCALE GENOMIC DNA]</scope>
    <source>
        <strain evidence="3 4">JCM23202</strain>
    </source>
</reference>
<evidence type="ECO:0000313" key="4">
    <source>
        <dbReference type="Proteomes" id="UP000526501"/>
    </source>
</evidence>
<evidence type="ECO:0000313" key="3">
    <source>
        <dbReference type="EMBL" id="MBC2606234.1"/>
    </source>
</evidence>
<keyword evidence="2" id="KW-0472">Membrane</keyword>
<keyword evidence="2" id="KW-1133">Transmembrane helix</keyword>
<feature type="compositionally biased region" description="Basic and acidic residues" evidence="1">
    <location>
        <begin position="33"/>
        <end position="51"/>
    </location>
</feature>
<evidence type="ECO:0000256" key="1">
    <source>
        <dbReference type="SAM" id="MobiDB-lite"/>
    </source>
</evidence>
<feature type="transmembrane region" description="Helical" evidence="2">
    <location>
        <begin position="6"/>
        <end position="25"/>
    </location>
</feature>
<organism evidence="3 4">
    <name type="scientific">Pelagicoccus albus</name>
    <dbReference type="NCBI Taxonomy" id="415222"/>
    <lineage>
        <taxon>Bacteria</taxon>
        <taxon>Pseudomonadati</taxon>
        <taxon>Verrucomicrobiota</taxon>
        <taxon>Opitutia</taxon>
        <taxon>Puniceicoccales</taxon>
        <taxon>Pelagicoccaceae</taxon>
        <taxon>Pelagicoccus</taxon>
    </lineage>
</organism>
<keyword evidence="4" id="KW-1185">Reference proteome</keyword>
<dbReference type="AlphaFoldDB" id="A0A7X1B6F0"/>
<keyword evidence="2" id="KW-0812">Transmembrane</keyword>
<dbReference type="Proteomes" id="UP000526501">
    <property type="component" value="Unassembled WGS sequence"/>
</dbReference>
<name>A0A7X1B6F0_9BACT</name>
<comment type="caution">
    <text evidence="3">The sequence shown here is derived from an EMBL/GenBank/DDBJ whole genome shotgun (WGS) entry which is preliminary data.</text>
</comment>
<dbReference type="EMBL" id="JACHVC010000008">
    <property type="protein sequence ID" value="MBC2606234.1"/>
    <property type="molecule type" value="Genomic_DNA"/>
</dbReference>
<gene>
    <name evidence="3" type="ORF">H5P27_09260</name>
</gene>
<protein>
    <submittedName>
        <fullName evidence="3">Uncharacterized protein</fullName>
    </submittedName>
</protein>
<evidence type="ECO:0000256" key="2">
    <source>
        <dbReference type="SAM" id="Phobius"/>
    </source>
</evidence>
<accession>A0A7X1B6F0</accession>
<sequence length="62" mass="6636">MDLFISIAFFILVGFGLAVVFGLLIRSAVKKDLDKDKPSPEAMEKGRKEMEGAAGSPSGDSF</sequence>
<dbReference type="RefSeq" id="WP_185660120.1">
    <property type="nucleotide sequence ID" value="NZ_CAWPOO010000008.1"/>
</dbReference>
<proteinExistence type="predicted"/>
<feature type="region of interest" description="Disordered" evidence="1">
    <location>
        <begin position="33"/>
        <end position="62"/>
    </location>
</feature>